<sequence length="111" mass="12827">MTNGVIHDSDCAVHNEPAYPAGPCDCGAEAKAQRRYLRFLYLRACTRLARLRNEFRYRLALVCLKHGKASKTERTVLTGYRLLFGIREARGFLRCLVRMRQAQQYGCSRDR</sequence>
<organism evidence="1">
    <name type="scientific">Podoviridae sp. ctiwu7</name>
    <dbReference type="NCBI Taxonomy" id="2825269"/>
    <lineage>
        <taxon>Viruses</taxon>
        <taxon>Duplodnaviria</taxon>
        <taxon>Heunggongvirae</taxon>
        <taxon>Uroviricota</taxon>
        <taxon>Caudoviricetes</taxon>
    </lineage>
</organism>
<name>A0A8S5QCP0_9CAUD</name>
<protein>
    <submittedName>
        <fullName evidence="1">Uncharacterized protein</fullName>
    </submittedName>
</protein>
<proteinExistence type="predicted"/>
<evidence type="ECO:0000313" key="1">
    <source>
        <dbReference type="EMBL" id="DAE16577.1"/>
    </source>
</evidence>
<accession>A0A8S5QCP0</accession>
<dbReference type="EMBL" id="BK015627">
    <property type="protein sequence ID" value="DAE16577.1"/>
    <property type="molecule type" value="Genomic_DNA"/>
</dbReference>
<reference evidence="1" key="1">
    <citation type="journal article" date="2021" name="Proc. Natl. Acad. Sci. U.S.A.">
        <title>A Catalog of Tens of Thousands of Viruses from Human Metagenomes Reveals Hidden Associations with Chronic Diseases.</title>
        <authorList>
            <person name="Tisza M.J."/>
            <person name="Buck C.B."/>
        </authorList>
    </citation>
    <scope>NUCLEOTIDE SEQUENCE</scope>
    <source>
        <strain evidence="1">Ctiwu7</strain>
    </source>
</reference>